<dbReference type="CDD" id="cd10747">
    <property type="entry name" value="DnaJ_C"/>
    <property type="match status" value="1"/>
</dbReference>
<dbReference type="PANTHER" id="PTHR24078">
    <property type="entry name" value="DNAJ HOMOLOG SUBFAMILY C MEMBER"/>
    <property type="match status" value="1"/>
</dbReference>
<dbReference type="FunFam" id="2.60.260.20:FF:000006">
    <property type="entry name" value="DnaJ subfamily B member 13"/>
    <property type="match status" value="1"/>
</dbReference>
<dbReference type="InterPro" id="IPR051339">
    <property type="entry name" value="DnaJ_subfamily_B"/>
</dbReference>
<comment type="caution">
    <text evidence="4">The sequence shown here is derived from an EMBL/GenBank/DDBJ whole genome shotgun (WGS) entry which is preliminary data.</text>
</comment>
<dbReference type="SUPFAM" id="SSF49493">
    <property type="entry name" value="HSP40/DnaJ peptide-binding domain"/>
    <property type="match status" value="2"/>
</dbReference>
<evidence type="ECO:0000256" key="1">
    <source>
        <dbReference type="ARBA" id="ARBA00023186"/>
    </source>
</evidence>
<feature type="region of interest" description="Disordered" evidence="2">
    <location>
        <begin position="53"/>
        <end position="100"/>
    </location>
</feature>
<evidence type="ECO:0000256" key="2">
    <source>
        <dbReference type="SAM" id="MobiDB-lite"/>
    </source>
</evidence>
<feature type="region of interest" description="Disordered" evidence="2">
    <location>
        <begin position="119"/>
        <end position="153"/>
    </location>
</feature>
<dbReference type="GO" id="GO:0051087">
    <property type="term" value="F:protein-folding chaperone binding"/>
    <property type="evidence" value="ECO:0007669"/>
    <property type="project" value="TreeGrafter"/>
</dbReference>
<dbReference type="GO" id="GO:0005829">
    <property type="term" value="C:cytosol"/>
    <property type="evidence" value="ECO:0007669"/>
    <property type="project" value="TreeGrafter"/>
</dbReference>
<organism evidence="4 5">
    <name type="scientific">Cymbomonas tetramitiformis</name>
    <dbReference type="NCBI Taxonomy" id="36881"/>
    <lineage>
        <taxon>Eukaryota</taxon>
        <taxon>Viridiplantae</taxon>
        <taxon>Chlorophyta</taxon>
        <taxon>Pyramimonadophyceae</taxon>
        <taxon>Pyramimonadales</taxon>
        <taxon>Pyramimonadaceae</taxon>
        <taxon>Cymbomonas</taxon>
    </lineage>
</organism>
<dbReference type="PRINTS" id="PR00625">
    <property type="entry name" value="JDOMAIN"/>
</dbReference>
<dbReference type="Gene3D" id="2.60.260.20">
    <property type="entry name" value="Urease metallochaperone UreE, N-terminal domain"/>
    <property type="match status" value="2"/>
</dbReference>
<proteinExistence type="predicted"/>
<dbReference type="InterPro" id="IPR036869">
    <property type="entry name" value="J_dom_sf"/>
</dbReference>
<evidence type="ECO:0000313" key="4">
    <source>
        <dbReference type="EMBL" id="KAK3275324.1"/>
    </source>
</evidence>
<dbReference type="CDD" id="cd06257">
    <property type="entry name" value="DnaJ"/>
    <property type="match status" value="1"/>
</dbReference>
<dbReference type="PROSITE" id="PS50076">
    <property type="entry name" value="DNAJ_2"/>
    <property type="match status" value="1"/>
</dbReference>
<dbReference type="PROSITE" id="PS00636">
    <property type="entry name" value="DNAJ_1"/>
    <property type="match status" value="1"/>
</dbReference>
<dbReference type="InterPro" id="IPR001623">
    <property type="entry name" value="DnaJ_domain"/>
</dbReference>
<dbReference type="Pfam" id="PF01556">
    <property type="entry name" value="DnaJ_C"/>
    <property type="match status" value="1"/>
</dbReference>
<dbReference type="InterPro" id="IPR002939">
    <property type="entry name" value="DnaJ_C"/>
</dbReference>
<name>A0AAE0GBX5_9CHLO</name>
<dbReference type="InterPro" id="IPR008971">
    <property type="entry name" value="HSP40/DnaJ_pept-bd"/>
</dbReference>
<dbReference type="Pfam" id="PF00226">
    <property type="entry name" value="DnaJ"/>
    <property type="match status" value="1"/>
</dbReference>
<dbReference type="GO" id="GO:0006457">
    <property type="term" value="P:protein folding"/>
    <property type="evidence" value="ECO:0007669"/>
    <property type="project" value="InterPro"/>
</dbReference>
<accession>A0AAE0GBX5</accession>
<feature type="compositionally biased region" description="Basic and acidic residues" evidence="2">
    <location>
        <begin position="58"/>
        <end position="74"/>
    </location>
</feature>
<feature type="domain" description="J" evidence="3">
    <location>
        <begin position="4"/>
        <end position="70"/>
    </location>
</feature>
<reference evidence="4 5" key="1">
    <citation type="journal article" date="2015" name="Genome Biol. Evol.">
        <title>Comparative Genomics of a Bacterivorous Green Alga Reveals Evolutionary Causalities and Consequences of Phago-Mixotrophic Mode of Nutrition.</title>
        <authorList>
            <person name="Burns J.A."/>
            <person name="Paasch A."/>
            <person name="Narechania A."/>
            <person name="Kim E."/>
        </authorList>
    </citation>
    <scope>NUCLEOTIDE SEQUENCE [LARGE SCALE GENOMIC DNA]</scope>
    <source>
        <strain evidence="4 5">PLY_AMNH</strain>
    </source>
</reference>
<dbReference type="Gene3D" id="1.10.287.110">
    <property type="entry name" value="DnaJ domain"/>
    <property type="match status" value="1"/>
</dbReference>
<dbReference type="SUPFAM" id="SSF46565">
    <property type="entry name" value="Chaperone J-domain"/>
    <property type="match status" value="1"/>
</dbReference>
<evidence type="ECO:0000313" key="5">
    <source>
        <dbReference type="Proteomes" id="UP001190700"/>
    </source>
</evidence>
<dbReference type="InterPro" id="IPR018253">
    <property type="entry name" value="DnaJ_domain_CS"/>
</dbReference>
<dbReference type="GO" id="GO:0051082">
    <property type="term" value="F:unfolded protein binding"/>
    <property type="evidence" value="ECO:0007669"/>
    <property type="project" value="InterPro"/>
</dbReference>
<dbReference type="EMBL" id="LGRX02007291">
    <property type="protein sequence ID" value="KAK3275324.1"/>
    <property type="molecule type" value="Genomic_DNA"/>
</dbReference>
<dbReference type="AlphaFoldDB" id="A0AAE0GBX5"/>
<dbReference type="PANTHER" id="PTHR24078:SF553">
    <property type="entry name" value="DNAJ HOMOLOG SUBFAMILY B MEMBER 5"/>
    <property type="match status" value="1"/>
</dbReference>
<dbReference type="FunFam" id="2.60.260.20:FF:000002">
    <property type="entry name" value="Dnaj homolog subfamily b member"/>
    <property type="match status" value="1"/>
</dbReference>
<evidence type="ECO:0000259" key="3">
    <source>
        <dbReference type="PROSITE" id="PS50076"/>
    </source>
</evidence>
<dbReference type="SMART" id="SM00271">
    <property type="entry name" value="DnaJ"/>
    <property type="match status" value="1"/>
</dbReference>
<keyword evidence="1" id="KW-0143">Chaperone</keyword>
<keyword evidence="5" id="KW-1185">Reference proteome</keyword>
<protein>
    <recommendedName>
        <fullName evidence="3">J domain-containing protein</fullName>
    </recommendedName>
</protein>
<dbReference type="Proteomes" id="UP001190700">
    <property type="component" value="Unassembled WGS sequence"/>
</dbReference>
<gene>
    <name evidence="4" type="ORF">CYMTET_16537</name>
</gene>
<sequence length="328" mass="37321">MAKNFYKALELEKNATDEDIKKAYRKLAMKWHPDKNPDNRSEAEAKFKEVTEAYETLGDPKKKEAFDRKGEEGATGRAQQYRAHNVPRRTRSSSFTSAQDSDTFSQFFERSFDGMRRDSYNGSFSARGPRPNERPYAETSSNVPPRQPRKASAIEQSLRVTLLELYTGATKKMKIKRTVYDVGGRSTSFEDVLTIQVKPGWKKGTKITFEKKGDERPGVIPADIVFTVEEKKHEVFEREGPDLFLTQNVTLVQALCGCSFPVTTIDGRSIRVDIPEIIKPDFVKIIPGEGMPSHKDPMQKGDLKIKFNIIFPSDISTQKKEELKRILT</sequence>